<dbReference type="EMBL" id="STGX01000009">
    <property type="protein sequence ID" value="THV27957.1"/>
    <property type="molecule type" value="Genomic_DNA"/>
</dbReference>
<evidence type="ECO:0000256" key="1">
    <source>
        <dbReference type="SAM" id="MobiDB-lite"/>
    </source>
</evidence>
<reference evidence="2 3" key="1">
    <citation type="journal article" date="2018" name="Int. J. Syst. Evol. Microbiol.">
        <title>Glycomyces paridis sp. nov., isolated from the medicinal plant Paris polyphylla.</title>
        <authorList>
            <person name="Fang X.M."/>
            <person name="Bai J.L."/>
            <person name="Su J."/>
            <person name="Zhao L.L."/>
            <person name="Liu H.Y."/>
            <person name="Ma B.P."/>
            <person name="Zhang Y.Q."/>
            <person name="Yu L.Y."/>
        </authorList>
    </citation>
    <scope>NUCLEOTIDE SEQUENCE [LARGE SCALE GENOMIC DNA]</scope>
    <source>
        <strain evidence="2 3">CPCC 204357</strain>
    </source>
</reference>
<keyword evidence="3" id="KW-1185">Reference proteome</keyword>
<dbReference type="Proteomes" id="UP000305792">
    <property type="component" value="Unassembled WGS sequence"/>
</dbReference>
<organism evidence="2 3">
    <name type="scientific">Glycomyces paridis</name>
    <dbReference type="NCBI Taxonomy" id="2126555"/>
    <lineage>
        <taxon>Bacteria</taxon>
        <taxon>Bacillati</taxon>
        <taxon>Actinomycetota</taxon>
        <taxon>Actinomycetes</taxon>
        <taxon>Glycomycetales</taxon>
        <taxon>Glycomycetaceae</taxon>
        <taxon>Glycomyces</taxon>
    </lineage>
</organism>
<feature type="region of interest" description="Disordered" evidence="1">
    <location>
        <begin position="1"/>
        <end position="23"/>
    </location>
</feature>
<dbReference type="RefSeq" id="WP_136530190.1">
    <property type="nucleotide sequence ID" value="NZ_STGX01000009.1"/>
</dbReference>
<proteinExistence type="predicted"/>
<sequence>MTRTPSVDSTDQPPAPPEGMDLDTQWTALTPVGVAANIPLWEDRSARAAEIRLRDGALLGTVTATGAGPSLVLNLVLDTVAVAEHGEDWVTSQLRHAKFRLAHKWGKVSATREREATT</sequence>
<feature type="compositionally biased region" description="Polar residues" evidence="1">
    <location>
        <begin position="1"/>
        <end position="12"/>
    </location>
</feature>
<comment type="caution">
    <text evidence="2">The sequence shown here is derived from an EMBL/GenBank/DDBJ whole genome shotgun (WGS) entry which is preliminary data.</text>
</comment>
<evidence type="ECO:0000313" key="3">
    <source>
        <dbReference type="Proteomes" id="UP000305792"/>
    </source>
</evidence>
<protein>
    <submittedName>
        <fullName evidence="2">Uncharacterized protein</fullName>
    </submittedName>
</protein>
<accession>A0A4S8PCB2</accession>
<name>A0A4S8PCB2_9ACTN</name>
<evidence type="ECO:0000313" key="2">
    <source>
        <dbReference type="EMBL" id="THV27957.1"/>
    </source>
</evidence>
<gene>
    <name evidence="2" type="ORF">E9998_13280</name>
</gene>
<dbReference type="AlphaFoldDB" id="A0A4S8PCB2"/>